<feature type="compositionally biased region" description="Acidic residues" evidence="2">
    <location>
        <begin position="53"/>
        <end position="67"/>
    </location>
</feature>
<feature type="compositionally biased region" description="Acidic residues" evidence="2">
    <location>
        <begin position="142"/>
        <end position="155"/>
    </location>
</feature>
<dbReference type="InterPro" id="IPR009730">
    <property type="entry name" value="MFAP1_C"/>
</dbReference>
<dbReference type="InterPro" id="IPR033194">
    <property type="entry name" value="MFAP1"/>
</dbReference>
<feature type="region of interest" description="Disordered" evidence="2">
    <location>
        <begin position="1"/>
        <end position="232"/>
    </location>
</feature>
<dbReference type="KEGG" id="mis:MICPUN_61864"/>
<dbReference type="OrthoDB" id="1111734at2759"/>
<keyword evidence="1" id="KW-0175">Coiled coil</keyword>
<sequence>MSGRVAKDRDVRVKGSNPAWLDRDREDRGGGGSKVAAKVKRYRAGQAPAWAPGDDDGNESDGEEEELGAFAAGPGRRAPARAVVVKPARGGAGGAEPGERKVAAPVVIRARPAERTKEEEEIAAENDRRRAEMRARALAQQQEEEEMPYESEDDSFGAGMEPDPPPAFDGGVQRAAPRPKSGIEDEEEEEDEEGSSSWETDTDASDSDEPTGRKMIKPVFVPKRERDTVAERERVEAEIDAEWDGRARQREIRVNESRQLAQIEVDRENQIEEAEANAEVSDVDTSDEADPEGDYQKWVIREMERMRVYEEQREQWEKEQEELAMLRAMPEDEKEEWLRKNRPELYAPKAEKERKKMNFMQKYYHKGAFFQEAPDDPFGTAGTDDIYKRDFSVATGEDKVDKSALPKAMQVRKDKFGKVGQTKWTHLSAEDTTYAGRDKGEFNAWADKNNPNLRKLEKKRAGMKGFEVKKHLE</sequence>
<name>C1FIG2_MICCC</name>
<dbReference type="eggNOG" id="KOG1425">
    <property type="taxonomic scope" value="Eukaryota"/>
</dbReference>
<feature type="region of interest" description="Disordered" evidence="2">
    <location>
        <begin position="265"/>
        <end position="296"/>
    </location>
</feature>
<feature type="domain" description="Micro-fibrillar-associated protein 1 C-terminal" evidence="3">
    <location>
        <begin position="206"/>
        <end position="432"/>
    </location>
</feature>
<protein>
    <recommendedName>
        <fullName evidence="3">Micro-fibrillar-associated protein 1 C-terminal domain-containing protein</fullName>
    </recommendedName>
</protein>
<feature type="compositionally biased region" description="Basic and acidic residues" evidence="2">
    <location>
        <begin position="222"/>
        <end position="232"/>
    </location>
</feature>
<evidence type="ECO:0000313" key="5">
    <source>
        <dbReference type="Proteomes" id="UP000002009"/>
    </source>
</evidence>
<evidence type="ECO:0000259" key="3">
    <source>
        <dbReference type="Pfam" id="PF06991"/>
    </source>
</evidence>
<feature type="compositionally biased region" description="Acidic residues" evidence="2">
    <location>
        <begin position="184"/>
        <end position="209"/>
    </location>
</feature>
<feature type="compositionally biased region" description="Low complexity" evidence="2">
    <location>
        <begin position="68"/>
        <end position="89"/>
    </location>
</feature>
<dbReference type="Proteomes" id="UP000002009">
    <property type="component" value="Chromosome 10"/>
</dbReference>
<keyword evidence="5" id="KW-1185">Reference proteome</keyword>
<dbReference type="Pfam" id="PF06991">
    <property type="entry name" value="MFAP1"/>
    <property type="match status" value="1"/>
</dbReference>
<feature type="compositionally biased region" description="Basic and acidic residues" evidence="2">
    <location>
        <begin position="1"/>
        <end position="13"/>
    </location>
</feature>
<proteinExistence type="predicted"/>
<dbReference type="RefSeq" id="XP_002508459.1">
    <property type="nucleotide sequence ID" value="XM_002508413.1"/>
</dbReference>
<dbReference type="EMBL" id="CP001576">
    <property type="protein sequence ID" value="ACO69717.1"/>
    <property type="molecule type" value="Genomic_DNA"/>
</dbReference>
<dbReference type="InParanoid" id="C1FIG2"/>
<dbReference type="OMA" id="EKAKWKF"/>
<evidence type="ECO:0000256" key="1">
    <source>
        <dbReference type="SAM" id="Coils"/>
    </source>
</evidence>
<feature type="compositionally biased region" description="Acidic residues" evidence="2">
    <location>
        <begin position="271"/>
        <end position="293"/>
    </location>
</feature>
<dbReference type="PANTHER" id="PTHR15327">
    <property type="entry name" value="MICROFIBRIL-ASSOCIATED PROTEIN"/>
    <property type="match status" value="1"/>
</dbReference>
<gene>
    <name evidence="4" type="ORF">MICPUN_61864</name>
</gene>
<feature type="coiled-coil region" evidence="1">
    <location>
        <begin position="299"/>
        <end position="329"/>
    </location>
</feature>
<evidence type="ECO:0000313" key="4">
    <source>
        <dbReference type="EMBL" id="ACO69717.1"/>
    </source>
</evidence>
<evidence type="ECO:0000256" key="2">
    <source>
        <dbReference type="SAM" id="MobiDB-lite"/>
    </source>
</evidence>
<dbReference type="FunCoup" id="C1FIG2">
    <property type="interactions" value="1455"/>
</dbReference>
<dbReference type="GeneID" id="8246737"/>
<feature type="compositionally biased region" description="Basic and acidic residues" evidence="2">
    <location>
        <begin position="125"/>
        <end position="135"/>
    </location>
</feature>
<organism evidence="4 5">
    <name type="scientific">Micromonas commoda (strain RCC299 / NOUM17 / CCMP2709)</name>
    <name type="common">Picoplanktonic green alga</name>
    <dbReference type="NCBI Taxonomy" id="296587"/>
    <lineage>
        <taxon>Eukaryota</taxon>
        <taxon>Viridiplantae</taxon>
        <taxon>Chlorophyta</taxon>
        <taxon>Mamiellophyceae</taxon>
        <taxon>Mamiellales</taxon>
        <taxon>Mamiellaceae</taxon>
        <taxon>Micromonas</taxon>
    </lineage>
</organism>
<dbReference type="AlphaFoldDB" id="C1FIG2"/>
<accession>C1FIG2</accession>
<dbReference type="STRING" id="296587.C1FIG2"/>
<reference evidence="4 5" key="1">
    <citation type="journal article" date="2009" name="Science">
        <title>Green evolution and dynamic adaptations revealed by genomes of the marine picoeukaryotes Micromonas.</title>
        <authorList>
            <person name="Worden A.Z."/>
            <person name="Lee J.H."/>
            <person name="Mock T."/>
            <person name="Rouze P."/>
            <person name="Simmons M.P."/>
            <person name="Aerts A.L."/>
            <person name="Allen A.E."/>
            <person name="Cuvelier M.L."/>
            <person name="Derelle E."/>
            <person name="Everett M.V."/>
            <person name="Foulon E."/>
            <person name="Grimwood J."/>
            <person name="Gundlach H."/>
            <person name="Henrissat B."/>
            <person name="Napoli C."/>
            <person name="McDonald S.M."/>
            <person name="Parker M.S."/>
            <person name="Rombauts S."/>
            <person name="Salamov A."/>
            <person name="Von Dassow P."/>
            <person name="Badger J.H."/>
            <person name="Coutinho P.M."/>
            <person name="Demir E."/>
            <person name="Dubchak I."/>
            <person name="Gentemann C."/>
            <person name="Eikrem W."/>
            <person name="Gready J.E."/>
            <person name="John U."/>
            <person name="Lanier W."/>
            <person name="Lindquist E.A."/>
            <person name="Lucas S."/>
            <person name="Mayer K.F."/>
            <person name="Moreau H."/>
            <person name="Not F."/>
            <person name="Otillar R."/>
            <person name="Panaud O."/>
            <person name="Pangilinan J."/>
            <person name="Paulsen I."/>
            <person name="Piegu B."/>
            <person name="Poliakov A."/>
            <person name="Robbens S."/>
            <person name="Schmutz J."/>
            <person name="Toulza E."/>
            <person name="Wyss T."/>
            <person name="Zelensky A."/>
            <person name="Zhou K."/>
            <person name="Armbrust E.V."/>
            <person name="Bhattacharya D."/>
            <person name="Goodenough U.W."/>
            <person name="Van de Peer Y."/>
            <person name="Grigoriev I.V."/>
        </authorList>
    </citation>
    <scope>NUCLEOTIDE SEQUENCE [LARGE SCALE GENOMIC DNA]</scope>
    <source>
        <strain evidence="5">RCC299 / NOUM17</strain>
    </source>
</reference>